<dbReference type="PROSITE" id="PS50005">
    <property type="entry name" value="TPR"/>
    <property type="match status" value="2"/>
</dbReference>
<evidence type="ECO:0000313" key="4">
    <source>
        <dbReference type="Proteomes" id="UP001165343"/>
    </source>
</evidence>
<dbReference type="PANTHER" id="PTHR12788:SF10">
    <property type="entry name" value="PROTEIN-TYROSINE SULFOTRANSFERASE"/>
    <property type="match status" value="1"/>
</dbReference>
<dbReference type="Pfam" id="PF13432">
    <property type="entry name" value="TPR_16"/>
    <property type="match status" value="2"/>
</dbReference>
<dbReference type="InterPro" id="IPR011990">
    <property type="entry name" value="TPR-like_helical_dom_sf"/>
</dbReference>
<organism evidence="3 4">
    <name type="scientific">Sphingomonas anseongensis</name>
    <dbReference type="NCBI Taxonomy" id="2908207"/>
    <lineage>
        <taxon>Bacteria</taxon>
        <taxon>Pseudomonadati</taxon>
        <taxon>Pseudomonadota</taxon>
        <taxon>Alphaproteobacteria</taxon>
        <taxon>Sphingomonadales</taxon>
        <taxon>Sphingomonadaceae</taxon>
        <taxon>Sphingomonas</taxon>
    </lineage>
</organism>
<dbReference type="Pfam" id="PF13469">
    <property type="entry name" value="Sulfotransfer_3"/>
    <property type="match status" value="1"/>
</dbReference>
<feature type="repeat" description="TPR" evidence="2">
    <location>
        <begin position="140"/>
        <end position="173"/>
    </location>
</feature>
<dbReference type="EMBL" id="JAMGBC010000001">
    <property type="protein sequence ID" value="MCL6679464.1"/>
    <property type="molecule type" value="Genomic_DNA"/>
</dbReference>
<dbReference type="Gene3D" id="3.40.50.300">
    <property type="entry name" value="P-loop containing nucleotide triphosphate hydrolases"/>
    <property type="match status" value="1"/>
</dbReference>
<proteinExistence type="predicted"/>
<keyword evidence="2" id="KW-0802">TPR repeat</keyword>
<keyword evidence="4" id="KW-1185">Reference proteome</keyword>
<dbReference type="RefSeq" id="WP_249868360.1">
    <property type="nucleotide sequence ID" value="NZ_JAMGBC010000001.1"/>
</dbReference>
<dbReference type="InterPro" id="IPR027417">
    <property type="entry name" value="P-loop_NTPase"/>
</dbReference>
<evidence type="ECO:0000313" key="3">
    <source>
        <dbReference type="EMBL" id="MCL6679464.1"/>
    </source>
</evidence>
<evidence type="ECO:0000256" key="2">
    <source>
        <dbReference type="PROSITE-ProRule" id="PRU00339"/>
    </source>
</evidence>
<dbReference type="Proteomes" id="UP001165343">
    <property type="component" value="Unassembled WGS sequence"/>
</dbReference>
<protein>
    <submittedName>
        <fullName evidence="3">Sulfotransferase</fullName>
    </submittedName>
</protein>
<reference evidence="3" key="1">
    <citation type="submission" date="2022-05" db="EMBL/GenBank/DDBJ databases">
        <authorList>
            <person name="Jo J.-H."/>
            <person name="Im W.-T."/>
        </authorList>
    </citation>
    <scope>NUCLEOTIDE SEQUENCE</scope>
    <source>
        <strain evidence="3">RG327</strain>
    </source>
</reference>
<dbReference type="SMART" id="SM00028">
    <property type="entry name" value="TPR"/>
    <property type="match status" value="3"/>
</dbReference>
<dbReference type="InterPro" id="IPR026634">
    <property type="entry name" value="TPST-like"/>
</dbReference>
<dbReference type="Gene3D" id="1.25.40.10">
    <property type="entry name" value="Tetratricopeptide repeat domain"/>
    <property type="match status" value="3"/>
</dbReference>
<dbReference type="InterPro" id="IPR019734">
    <property type="entry name" value="TPR_rpt"/>
</dbReference>
<name>A0ABT0RGR7_9SPHN</name>
<evidence type="ECO:0000256" key="1">
    <source>
        <dbReference type="ARBA" id="ARBA00022679"/>
    </source>
</evidence>
<accession>A0ABT0RGR7</accession>
<feature type="repeat" description="TPR" evidence="2">
    <location>
        <begin position="181"/>
        <end position="214"/>
    </location>
</feature>
<keyword evidence="1" id="KW-0808">Transferase</keyword>
<comment type="caution">
    <text evidence="3">The sequence shown here is derived from an EMBL/GenBank/DDBJ whole genome shotgun (WGS) entry which is preliminary data.</text>
</comment>
<sequence>MSAAPSADFPEALQAFQRGDLARARELAEKAVERDSSPAWQHMLGLIHCRLGNPAEGVRHLQAAAEAEPANTGFQVMLARALVDSGRAREVLAMPEPPPITSPATMALWQVRGEAGEAAGDRAAASICWGRIATASPTDWRALANLGNALAAQGRWVDAAEALSESSRLNPSEPAVRTAASAALIEAGRAYQGQLRFDEAEQAYRRAYELDPADPATVHLLGVALERTNRLDALAKLVAEATAAGVAGERLNYLRALIARREGDLESAHALLLASDPKDEPLRWHALHAKIADALGNSAEAFDAAVAMNQAAVEQAVGSSGREEWNRKAASYRADLHDLARLITREWSSTVPRLEDLVPRRLTFLLGFPRSGTTLLDTFLMGHPEVEVLEEKQLVGRAADVIGGSIGLPDASMKLLRKARKTYFDALAEHVADDFAGLVVDKFPLDMAAAPVIEALFPRSPLIFAQRHPCDVVLSGFMQPIGVVNFSSIEDAADYYDAMMSIWTAARQALDLNVHTVVYEEMVRDPEAVLRPLVKFLGLDWDDRILDHRRTAKERGTIATPTYDQVTEPISTRPSGRWKRYAKQMEPALPVLLPWAERLGYSD</sequence>
<dbReference type="SUPFAM" id="SSF48452">
    <property type="entry name" value="TPR-like"/>
    <property type="match status" value="1"/>
</dbReference>
<dbReference type="SUPFAM" id="SSF52540">
    <property type="entry name" value="P-loop containing nucleoside triphosphate hydrolases"/>
    <property type="match status" value="1"/>
</dbReference>
<dbReference type="PANTHER" id="PTHR12788">
    <property type="entry name" value="PROTEIN-TYROSINE SULFOTRANSFERASE 2"/>
    <property type="match status" value="1"/>
</dbReference>
<gene>
    <name evidence="3" type="ORF">LZ519_09095</name>
</gene>